<gene>
    <name evidence="2" type="ORF">SBRY_90109</name>
</gene>
<feature type="compositionally biased region" description="Basic residues" evidence="1">
    <location>
        <begin position="64"/>
        <end position="94"/>
    </location>
</feature>
<feature type="region of interest" description="Disordered" evidence="1">
    <location>
        <begin position="54"/>
        <end position="126"/>
    </location>
</feature>
<evidence type="ECO:0000313" key="2">
    <source>
        <dbReference type="EMBL" id="CAG7657986.1"/>
    </source>
</evidence>
<feature type="compositionally biased region" description="Polar residues" evidence="1">
    <location>
        <begin position="113"/>
        <end position="123"/>
    </location>
</feature>
<sequence length="181" mass="20298">MHTGGTGADINLDPAAVRRVAAFLFAGLRSGALSRPRIAAETASDLRSDANGQVVVDVDGVPTRPRRNRGIRRRHPTRQPGHRPARHGPPKKPAGRHEDSASGRFRASRRSLPSIQPARTSSFECRRKPLMPSLSCRCRRRGRRSRVRCSRRRSRCARRSSCRGTSWTSLRSSGTRRRCWD</sequence>
<evidence type="ECO:0000256" key="1">
    <source>
        <dbReference type="SAM" id="MobiDB-lite"/>
    </source>
</evidence>
<reference evidence="2" key="1">
    <citation type="submission" date="2021-06" db="EMBL/GenBank/DDBJ databases">
        <authorList>
            <person name="Arsene-Ploetze F."/>
        </authorList>
    </citation>
    <scope>NUCLEOTIDE SEQUENCE</scope>
    <source>
        <strain evidence="2">SBRY1</strain>
    </source>
</reference>
<proteinExistence type="predicted"/>
<accession>A0A9W4H7M7</accession>
<comment type="caution">
    <text evidence="2">The sequence shown here is derived from an EMBL/GenBank/DDBJ whole genome shotgun (WGS) entry which is preliminary data.</text>
</comment>
<evidence type="ECO:0000313" key="3">
    <source>
        <dbReference type="Proteomes" id="UP001153328"/>
    </source>
</evidence>
<protein>
    <submittedName>
        <fullName evidence="2">Uncharacterized protein</fullName>
    </submittedName>
</protein>
<dbReference type="Proteomes" id="UP001153328">
    <property type="component" value="Unassembled WGS sequence"/>
</dbReference>
<keyword evidence="3" id="KW-1185">Reference proteome</keyword>
<name>A0A9W4H7M7_9ACTN</name>
<organism evidence="2 3">
    <name type="scientific">Actinacidiphila bryophytorum</name>
    <dbReference type="NCBI Taxonomy" id="1436133"/>
    <lineage>
        <taxon>Bacteria</taxon>
        <taxon>Bacillati</taxon>
        <taxon>Actinomycetota</taxon>
        <taxon>Actinomycetes</taxon>
        <taxon>Kitasatosporales</taxon>
        <taxon>Streptomycetaceae</taxon>
        <taxon>Actinacidiphila</taxon>
    </lineage>
</organism>
<dbReference type="AlphaFoldDB" id="A0A9W4H7M7"/>
<dbReference type="EMBL" id="CAJVAX010000023">
    <property type="protein sequence ID" value="CAG7657986.1"/>
    <property type="molecule type" value="Genomic_DNA"/>
</dbReference>